<evidence type="ECO:0000256" key="10">
    <source>
        <dbReference type="ARBA" id="ARBA00023098"/>
    </source>
</evidence>
<evidence type="ECO:0000256" key="16">
    <source>
        <dbReference type="RuleBase" id="RU003750"/>
    </source>
</evidence>
<proteinExistence type="inferred from homology"/>
<keyword evidence="8 17" id="KW-0812">Transmembrane</keyword>
<evidence type="ECO:0000256" key="9">
    <source>
        <dbReference type="ARBA" id="ARBA00022989"/>
    </source>
</evidence>
<evidence type="ECO:0000313" key="19">
    <source>
        <dbReference type="Proteomes" id="UP000534783"/>
    </source>
</evidence>
<evidence type="ECO:0000256" key="13">
    <source>
        <dbReference type="ARBA" id="ARBA00023264"/>
    </source>
</evidence>
<dbReference type="PANTHER" id="PTHR14269:SF62">
    <property type="entry name" value="CDP-DIACYLGLYCEROL--GLYCEROL-3-PHOSPHATE 3-PHOSPHATIDYLTRANSFERASE 1, CHLOROPLASTIC"/>
    <property type="match status" value="1"/>
</dbReference>
<dbReference type="Gene3D" id="1.20.120.1760">
    <property type="match status" value="1"/>
</dbReference>
<dbReference type="InterPro" id="IPR004570">
    <property type="entry name" value="Phosphatidylglycerol_P_synth"/>
</dbReference>
<keyword evidence="11 17" id="KW-0472">Membrane</keyword>
<dbReference type="InterPro" id="IPR043130">
    <property type="entry name" value="CDP-OH_PTrfase_TM_dom"/>
</dbReference>
<dbReference type="NCBIfam" id="TIGR00560">
    <property type="entry name" value="pgsA"/>
    <property type="match status" value="1"/>
</dbReference>
<evidence type="ECO:0000256" key="12">
    <source>
        <dbReference type="ARBA" id="ARBA00023209"/>
    </source>
</evidence>
<sequence>MVQNKSDIHPASAPIPKQHVNGSVMNLPNILTILRVVLIPFFIFFFSRPSTSSAIIASVIFLVASLTDLLDGYFARRRKEVTQFGKFLDPVADKLLIVSALILLVANGRVPAWIAIVIIGREFAVTAFRAIASSEGVIIAAEGTGKYKMFLQTVAIIFLITDLPAFYFHEIGLFLLLIATALALYSAGQYFIKFGRQVNLMKVK</sequence>
<dbReference type="GO" id="GO:0016020">
    <property type="term" value="C:membrane"/>
    <property type="evidence" value="ECO:0007669"/>
    <property type="project" value="UniProtKB-SubCell"/>
</dbReference>
<keyword evidence="13" id="KW-1208">Phospholipid metabolism</keyword>
<comment type="caution">
    <text evidence="18">The sequence shown here is derived from an EMBL/GenBank/DDBJ whole genome shotgun (WGS) entry which is preliminary data.</text>
</comment>
<feature type="transmembrane region" description="Helical" evidence="17">
    <location>
        <begin position="87"/>
        <end position="106"/>
    </location>
</feature>
<dbReference type="InterPro" id="IPR000462">
    <property type="entry name" value="CDP-OH_P_trans"/>
</dbReference>
<accession>A0A7X6ICF1</accession>
<feature type="transmembrane region" description="Helical" evidence="17">
    <location>
        <begin position="53"/>
        <end position="75"/>
    </location>
</feature>
<protein>
    <recommendedName>
        <fullName evidence="5 15">CDP-diacylglycerol--glycerol-3-phosphate 3-phosphatidyltransferase</fullName>
        <ecNumber evidence="4 15">2.7.8.5</ecNumber>
    </recommendedName>
</protein>
<evidence type="ECO:0000256" key="17">
    <source>
        <dbReference type="SAM" id="Phobius"/>
    </source>
</evidence>
<dbReference type="Pfam" id="PF01066">
    <property type="entry name" value="CDP-OH_P_transf"/>
    <property type="match status" value="1"/>
</dbReference>
<keyword evidence="6" id="KW-0444">Lipid biosynthesis</keyword>
<evidence type="ECO:0000313" key="18">
    <source>
        <dbReference type="EMBL" id="NKE72430.1"/>
    </source>
</evidence>
<evidence type="ECO:0000256" key="5">
    <source>
        <dbReference type="ARBA" id="ARBA00014944"/>
    </source>
</evidence>
<dbReference type="InterPro" id="IPR048254">
    <property type="entry name" value="CDP_ALCOHOL_P_TRANSF_CS"/>
</dbReference>
<evidence type="ECO:0000256" key="15">
    <source>
        <dbReference type="NCBIfam" id="TIGR00560"/>
    </source>
</evidence>
<comment type="subcellular location">
    <subcellularLocation>
        <location evidence="1">Membrane</location>
        <topology evidence="1">Multi-pass membrane protein</topology>
    </subcellularLocation>
</comment>
<evidence type="ECO:0000256" key="2">
    <source>
        <dbReference type="ARBA" id="ARBA00005042"/>
    </source>
</evidence>
<evidence type="ECO:0000256" key="6">
    <source>
        <dbReference type="ARBA" id="ARBA00022516"/>
    </source>
</evidence>
<reference evidence="18 19" key="1">
    <citation type="journal article" date="2020" name="Nature">
        <title>Bacterial chemolithoautotrophy via manganese oxidation.</title>
        <authorList>
            <person name="Yu H."/>
            <person name="Leadbetter J.R."/>
        </authorList>
    </citation>
    <scope>NUCLEOTIDE SEQUENCE [LARGE SCALE GENOMIC DNA]</scope>
    <source>
        <strain evidence="18 19">Mn-1</strain>
    </source>
</reference>
<dbReference type="Proteomes" id="UP000534783">
    <property type="component" value="Unassembled WGS sequence"/>
</dbReference>
<dbReference type="RefSeq" id="WP_168062059.1">
    <property type="nucleotide sequence ID" value="NZ_VTOW01000003.1"/>
</dbReference>
<evidence type="ECO:0000256" key="8">
    <source>
        <dbReference type="ARBA" id="ARBA00022692"/>
    </source>
</evidence>
<dbReference type="AlphaFoldDB" id="A0A7X6ICF1"/>
<evidence type="ECO:0000256" key="14">
    <source>
        <dbReference type="ARBA" id="ARBA00048586"/>
    </source>
</evidence>
<dbReference type="PIRSF" id="PIRSF000847">
    <property type="entry name" value="Phos_ph_gly_syn"/>
    <property type="match status" value="1"/>
</dbReference>
<name>A0A7X6ICF1_9BACT</name>
<dbReference type="EMBL" id="VTOW01000003">
    <property type="protein sequence ID" value="NKE72430.1"/>
    <property type="molecule type" value="Genomic_DNA"/>
</dbReference>
<dbReference type="EC" id="2.7.8.5" evidence="4 15"/>
<evidence type="ECO:0000256" key="7">
    <source>
        <dbReference type="ARBA" id="ARBA00022679"/>
    </source>
</evidence>
<comment type="similarity">
    <text evidence="3 16">Belongs to the CDP-alcohol phosphatidyltransferase class-I family.</text>
</comment>
<keyword evidence="10" id="KW-0443">Lipid metabolism</keyword>
<comment type="pathway">
    <text evidence="2">Phospholipid metabolism; phosphatidylglycerol biosynthesis; phosphatidylglycerol from CDP-diacylglycerol: step 1/2.</text>
</comment>
<feature type="transmembrane region" description="Helical" evidence="17">
    <location>
        <begin position="149"/>
        <end position="167"/>
    </location>
</feature>
<keyword evidence="12" id="KW-0594">Phospholipid biosynthesis</keyword>
<dbReference type="InterPro" id="IPR050324">
    <property type="entry name" value="CDP-alcohol_PTase-I"/>
</dbReference>
<gene>
    <name evidence="18" type="primary">pgsA</name>
    <name evidence="18" type="ORF">MNODULE_16890</name>
</gene>
<organism evidence="18 19">
    <name type="scientific">Candidatus Manganitrophus noduliformans</name>
    <dbReference type="NCBI Taxonomy" id="2606439"/>
    <lineage>
        <taxon>Bacteria</taxon>
        <taxon>Pseudomonadati</taxon>
        <taxon>Nitrospirota</taxon>
        <taxon>Nitrospiria</taxon>
        <taxon>Candidatus Troglogloeales</taxon>
        <taxon>Candidatus Manganitrophaceae</taxon>
        <taxon>Candidatus Manganitrophus</taxon>
    </lineage>
</organism>
<dbReference type="GO" id="GO:0046474">
    <property type="term" value="P:glycerophospholipid biosynthetic process"/>
    <property type="evidence" value="ECO:0007669"/>
    <property type="project" value="TreeGrafter"/>
</dbReference>
<feature type="transmembrane region" description="Helical" evidence="17">
    <location>
        <begin position="27"/>
        <end position="47"/>
    </location>
</feature>
<evidence type="ECO:0000256" key="4">
    <source>
        <dbReference type="ARBA" id="ARBA00013170"/>
    </source>
</evidence>
<comment type="catalytic activity">
    <reaction evidence="14">
        <text>a CDP-1,2-diacyl-sn-glycerol + sn-glycerol 3-phosphate = a 1,2-diacyl-sn-glycero-3-phospho-(1'-sn-glycero-3'-phosphate) + CMP + H(+)</text>
        <dbReference type="Rhea" id="RHEA:12593"/>
        <dbReference type="ChEBI" id="CHEBI:15378"/>
        <dbReference type="ChEBI" id="CHEBI:57597"/>
        <dbReference type="ChEBI" id="CHEBI:58332"/>
        <dbReference type="ChEBI" id="CHEBI:60110"/>
        <dbReference type="ChEBI" id="CHEBI:60377"/>
        <dbReference type="EC" id="2.7.8.5"/>
    </reaction>
</comment>
<keyword evidence="9 17" id="KW-1133">Transmembrane helix</keyword>
<feature type="transmembrane region" description="Helical" evidence="17">
    <location>
        <begin position="173"/>
        <end position="192"/>
    </location>
</feature>
<keyword evidence="19" id="KW-1185">Reference proteome</keyword>
<keyword evidence="7 16" id="KW-0808">Transferase</keyword>
<evidence type="ECO:0000256" key="3">
    <source>
        <dbReference type="ARBA" id="ARBA00010441"/>
    </source>
</evidence>
<dbReference type="PANTHER" id="PTHR14269">
    <property type="entry name" value="CDP-DIACYLGLYCEROL--GLYCEROL-3-PHOSPHATE 3-PHOSPHATIDYLTRANSFERASE-RELATED"/>
    <property type="match status" value="1"/>
</dbReference>
<evidence type="ECO:0000256" key="1">
    <source>
        <dbReference type="ARBA" id="ARBA00004141"/>
    </source>
</evidence>
<dbReference type="PROSITE" id="PS00379">
    <property type="entry name" value="CDP_ALCOHOL_P_TRANSF"/>
    <property type="match status" value="1"/>
</dbReference>
<evidence type="ECO:0000256" key="11">
    <source>
        <dbReference type="ARBA" id="ARBA00023136"/>
    </source>
</evidence>
<dbReference type="GO" id="GO:0008444">
    <property type="term" value="F:CDP-diacylglycerol-glycerol-3-phosphate 3-phosphatidyltransferase activity"/>
    <property type="evidence" value="ECO:0007669"/>
    <property type="project" value="UniProtKB-UniRule"/>
</dbReference>